<protein>
    <submittedName>
        <fullName evidence="1">Uncharacterized protein</fullName>
    </submittedName>
</protein>
<dbReference type="AlphaFoldDB" id="A0A5E4RMR5"/>
<proteinExistence type="predicted"/>
<dbReference type="EMBL" id="CABPRW010000001">
    <property type="protein sequence ID" value="VVD63824.1"/>
    <property type="molecule type" value="Genomic_DNA"/>
</dbReference>
<sequence>MLESDRPIVNNGLPTCRPADTAASLNWSHVMPSALAAELTQVRSAPRWAIAHVEEGALNLSSWRGSPEELGRQMKKFSTPIVSNALGRDRPQTPAKLQSLAAQAFWGPVESSVDVDRVALQTAILDNVTDGLTTPLVDGATLALRKEFKPFRMKARPWVTVKSKVLTKPQKRSIRTKDKFQRMETAKKAVKHGKSCELVGKMCKLTGRQRNQLERYAVQHLGMPRVQKGESCKLVLMDLGVSASGSAKELLQAFAVEGPGVIRVANGEDWRTVYTSLGVDARKMERFPDSNFEFILRSNAAIRHGFDRMKNGEDGVAIAREFGFSPSSDVAYRLTSQERAQHWYADLMSLIEAPEEHYKEVAERLLKAFGNPPIDA</sequence>
<organism evidence="1 2">
    <name type="scientific">Pandoraea fibrosis</name>
    <dbReference type="NCBI Taxonomy" id="1891094"/>
    <lineage>
        <taxon>Bacteria</taxon>
        <taxon>Pseudomonadati</taxon>
        <taxon>Pseudomonadota</taxon>
        <taxon>Betaproteobacteria</taxon>
        <taxon>Burkholderiales</taxon>
        <taxon>Burkholderiaceae</taxon>
        <taxon>Pandoraea</taxon>
    </lineage>
</organism>
<reference evidence="1 2" key="1">
    <citation type="submission" date="2019-08" db="EMBL/GenBank/DDBJ databases">
        <authorList>
            <person name="Peeters C."/>
        </authorList>
    </citation>
    <scope>NUCLEOTIDE SEQUENCE [LARGE SCALE GENOMIC DNA]</scope>
    <source>
        <strain evidence="1 2">LMG 31113</strain>
    </source>
</reference>
<dbReference type="Proteomes" id="UP000382577">
    <property type="component" value="Unassembled WGS sequence"/>
</dbReference>
<dbReference type="RefSeq" id="WP_150598419.1">
    <property type="nucleotide sequence ID" value="NZ_CABPRW010000001.1"/>
</dbReference>
<gene>
    <name evidence="1" type="ORF">PFI31113_00249</name>
</gene>
<evidence type="ECO:0000313" key="2">
    <source>
        <dbReference type="Proteomes" id="UP000382577"/>
    </source>
</evidence>
<accession>A0A5E4RMR5</accession>
<name>A0A5E4RMR5_9BURK</name>
<evidence type="ECO:0000313" key="1">
    <source>
        <dbReference type="EMBL" id="VVD63824.1"/>
    </source>
</evidence>